<evidence type="ECO:0000256" key="3">
    <source>
        <dbReference type="ARBA" id="ARBA00013208"/>
    </source>
</evidence>
<evidence type="ECO:0000256" key="5">
    <source>
        <dbReference type="ARBA" id="ARBA00022801"/>
    </source>
</evidence>
<comment type="similarity">
    <text evidence="2 7">Belongs to the peptidase S26 family.</text>
</comment>
<evidence type="ECO:0000313" key="9">
    <source>
        <dbReference type="EMBL" id="KTD23568.1"/>
    </source>
</evidence>
<dbReference type="InterPro" id="IPR000223">
    <property type="entry name" value="Pept_S26A_signal_pept_1"/>
</dbReference>
<dbReference type="EMBL" id="LNYI01000012">
    <property type="protein sequence ID" value="KTD23568.1"/>
    <property type="molecule type" value="Genomic_DNA"/>
</dbReference>
<dbReference type="PROSITE" id="PS00761">
    <property type="entry name" value="SPASE_I_3"/>
    <property type="match status" value="1"/>
</dbReference>
<dbReference type="CDD" id="cd06530">
    <property type="entry name" value="S26_SPase_I"/>
    <property type="match status" value="1"/>
</dbReference>
<dbReference type="GO" id="GO:0016020">
    <property type="term" value="C:membrane"/>
    <property type="evidence" value="ECO:0007669"/>
    <property type="project" value="UniProtKB-SubCell"/>
</dbReference>
<reference evidence="9 10" key="1">
    <citation type="submission" date="2015-11" db="EMBL/GenBank/DDBJ databases">
        <title>Genomic analysis of 38 Legionella species identifies large and diverse effector repertoires.</title>
        <authorList>
            <person name="Burstein D."/>
            <person name="Amaro F."/>
            <person name="Zusman T."/>
            <person name="Lifshitz Z."/>
            <person name="Cohen O."/>
            <person name="Gilbert J.A."/>
            <person name="Pupko T."/>
            <person name="Shuman H.A."/>
            <person name="Segal G."/>
        </authorList>
    </citation>
    <scope>NUCLEOTIDE SEQUENCE [LARGE SCALE GENOMIC DNA]</scope>
    <source>
        <strain evidence="9 10">ATCC 49751</strain>
    </source>
</reference>
<dbReference type="SUPFAM" id="SSF51306">
    <property type="entry name" value="LexA/Signal peptidase"/>
    <property type="match status" value="1"/>
</dbReference>
<feature type="domain" description="Peptidase S26" evidence="8">
    <location>
        <begin position="39"/>
        <end position="231"/>
    </location>
</feature>
<accession>A0A0W0VTQ2</accession>
<comment type="caution">
    <text evidence="9">The sequence shown here is derived from an EMBL/GenBank/DDBJ whole genome shotgun (WGS) entry which is preliminary data.</text>
</comment>
<proteinExistence type="inferred from homology"/>
<comment type="subcellular location">
    <subcellularLocation>
        <location evidence="7">Membrane</location>
        <topology evidence="7">Multi-pass membrane protein</topology>
    </subcellularLocation>
</comment>
<dbReference type="InterPro" id="IPR019757">
    <property type="entry name" value="Pept_S26A_signal_pept_1_Lys-AS"/>
</dbReference>
<dbReference type="GO" id="GO:0004252">
    <property type="term" value="F:serine-type endopeptidase activity"/>
    <property type="evidence" value="ECO:0007669"/>
    <property type="project" value="InterPro"/>
</dbReference>
<evidence type="ECO:0000259" key="8">
    <source>
        <dbReference type="Pfam" id="PF10502"/>
    </source>
</evidence>
<dbReference type="Proteomes" id="UP000054869">
    <property type="component" value="Unassembled WGS sequence"/>
</dbReference>
<protein>
    <recommendedName>
        <fullName evidence="4 7">Signal peptidase I</fullName>
        <ecNumber evidence="3 7">3.4.21.89</ecNumber>
    </recommendedName>
</protein>
<dbReference type="RefSeq" id="WP_028372741.1">
    <property type="nucleotide sequence ID" value="NZ_CAAAJD010000006.1"/>
</dbReference>
<dbReference type="STRING" id="45067.Llan_0703"/>
<evidence type="ECO:0000313" key="10">
    <source>
        <dbReference type="Proteomes" id="UP000054869"/>
    </source>
</evidence>
<sequence>MNFALLLVILSLVSGFVYLLDVLYFAKRRKPEEKPGRIIEYSRSFFPVFVLVLILRSFLVEPFRIPSGSLEPTLLVGDFVAVNKFAYGLRLPVLETKIMRVSNPKTGDVAVFRWPPDPSYDYIKRVIGVPGDKVSYHNKVLSINGKTMKQTFVEYTTDESSGHAVAKYRENLNGVVHDIYIRPDVPADDFDVVVPPGQYFMMGDNRDDSADSRFWGFTPNEYLRGRAFLVWMSWNGKTDSIRWSKIGRLIH</sequence>
<dbReference type="PANTHER" id="PTHR43390">
    <property type="entry name" value="SIGNAL PEPTIDASE I"/>
    <property type="match status" value="1"/>
</dbReference>
<dbReference type="AlphaFoldDB" id="A0A0W0VTQ2"/>
<dbReference type="NCBIfam" id="TIGR02227">
    <property type="entry name" value="sigpep_I_bact"/>
    <property type="match status" value="1"/>
</dbReference>
<feature type="transmembrane region" description="Helical" evidence="7">
    <location>
        <begin position="38"/>
        <end position="59"/>
    </location>
</feature>
<keyword evidence="10" id="KW-1185">Reference proteome</keyword>
<dbReference type="InterPro" id="IPR019758">
    <property type="entry name" value="Pept_S26A_signal_pept_1_CS"/>
</dbReference>
<dbReference type="PANTHER" id="PTHR43390:SF1">
    <property type="entry name" value="CHLOROPLAST PROCESSING PEPTIDASE"/>
    <property type="match status" value="1"/>
</dbReference>
<feature type="active site" evidence="6">
    <location>
        <position position="69"/>
    </location>
</feature>
<dbReference type="EC" id="3.4.21.89" evidence="3 7"/>
<comment type="catalytic activity">
    <reaction evidence="1 7">
        <text>Cleavage of hydrophobic, N-terminal signal or leader sequences from secreted and periplasmic proteins.</text>
        <dbReference type="EC" id="3.4.21.89"/>
    </reaction>
</comment>
<evidence type="ECO:0000256" key="4">
    <source>
        <dbReference type="ARBA" id="ARBA00019232"/>
    </source>
</evidence>
<dbReference type="InterPro" id="IPR019533">
    <property type="entry name" value="Peptidase_S26"/>
</dbReference>
<dbReference type="PROSITE" id="PS00760">
    <property type="entry name" value="SPASE_I_2"/>
    <property type="match status" value="1"/>
</dbReference>
<keyword evidence="7" id="KW-0472">Membrane</keyword>
<keyword evidence="7" id="KW-0645">Protease</keyword>
<evidence type="ECO:0000256" key="6">
    <source>
        <dbReference type="PIRSR" id="PIRSR600223-1"/>
    </source>
</evidence>
<dbReference type="eggNOG" id="COG0681">
    <property type="taxonomic scope" value="Bacteria"/>
</dbReference>
<dbReference type="OrthoDB" id="9815782at2"/>
<dbReference type="PATRIC" id="fig|45067.4.peg.732"/>
<evidence type="ECO:0000256" key="1">
    <source>
        <dbReference type="ARBA" id="ARBA00000677"/>
    </source>
</evidence>
<dbReference type="GO" id="GO:0009003">
    <property type="term" value="F:signal peptidase activity"/>
    <property type="evidence" value="ECO:0007669"/>
    <property type="project" value="UniProtKB-EC"/>
</dbReference>
<dbReference type="PRINTS" id="PR00727">
    <property type="entry name" value="LEADERPTASE"/>
</dbReference>
<dbReference type="Gene3D" id="2.10.109.10">
    <property type="entry name" value="Umud Fragment, subunit A"/>
    <property type="match status" value="1"/>
</dbReference>
<keyword evidence="7" id="KW-0812">Transmembrane</keyword>
<dbReference type="Pfam" id="PF10502">
    <property type="entry name" value="Peptidase_S26"/>
    <property type="match status" value="1"/>
</dbReference>
<evidence type="ECO:0000256" key="7">
    <source>
        <dbReference type="RuleBase" id="RU362042"/>
    </source>
</evidence>
<feature type="active site" evidence="6">
    <location>
        <position position="124"/>
    </location>
</feature>
<keyword evidence="7" id="KW-1133">Transmembrane helix</keyword>
<gene>
    <name evidence="9" type="ORF">Llan_0703</name>
</gene>
<organism evidence="9 10">
    <name type="scientific">Legionella lansingensis</name>
    <dbReference type="NCBI Taxonomy" id="45067"/>
    <lineage>
        <taxon>Bacteria</taxon>
        <taxon>Pseudomonadati</taxon>
        <taxon>Pseudomonadota</taxon>
        <taxon>Gammaproteobacteria</taxon>
        <taxon>Legionellales</taxon>
        <taxon>Legionellaceae</taxon>
        <taxon>Legionella</taxon>
    </lineage>
</organism>
<dbReference type="GO" id="GO:0006465">
    <property type="term" value="P:signal peptide processing"/>
    <property type="evidence" value="ECO:0007669"/>
    <property type="project" value="InterPro"/>
</dbReference>
<name>A0A0W0VTQ2_9GAMM</name>
<feature type="transmembrane region" description="Helical" evidence="7">
    <location>
        <begin position="6"/>
        <end position="26"/>
    </location>
</feature>
<evidence type="ECO:0000256" key="2">
    <source>
        <dbReference type="ARBA" id="ARBA00009370"/>
    </source>
</evidence>
<dbReference type="InterPro" id="IPR036286">
    <property type="entry name" value="LexA/Signal_pep-like_sf"/>
</dbReference>
<keyword evidence="5 7" id="KW-0378">Hydrolase</keyword>